<accession>A0A2P2NYR3</accession>
<dbReference type="AlphaFoldDB" id="A0A2P2NYR3"/>
<protein>
    <submittedName>
        <fullName evidence="1">Uncharacterized protein</fullName>
    </submittedName>
</protein>
<evidence type="ECO:0000313" key="1">
    <source>
        <dbReference type="EMBL" id="MBX47656.1"/>
    </source>
</evidence>
<name>A0A2P2NYR3_RHIMU</name>
<reference evidence="1" key="1">
    <citation type="submission" date="2018-02" db="EMBL/GenBank/DDBJ databases">
        <title>Rhizophora mucronata_Transcriptome.</title>
        <authorList>
            <person name="Meera S.P."/>
            <person name="Sreeshan A."/>
            <person name="Augustine A."/>
        </authorList>
    </citation>
    <scope>NUCLEOTIDE SEQUENCE</scope>
    <source>
        <tissue evidence="1">Leaf</tissue>
    </source>
</reference>
<organism evidence="1">
    <name type="scientific">Rhizophora mucronata</name>
    <name type="common">Asiatic mangrove</name>
    <dbReference type="NCBI Taxonomy" id="61149"/>
    <lineage>
        <taxon>Eukaryota</taxon>
        <taxon>Viridiplantae</taxon>
        <taxon>Streptophyta</taxon>
        <taxon>Embryophyta</taxon>
        <taxon>Tracheophyta</taxon>
        <taxon>Spermatophyta</taxon>
        <taxon>Magnoliopsida</taxon>
        <taxon>eudicotyledons</taxon>
        <taxon>Gunneridae</taxon>
        <taxon>Pentapetalae</taxon>
        <taxon>rosids</taxon>
        <taxon>fabids</taxon>
        <taxon>Malpighiales</taxon>
        <taxon>Rhizophoraceae</taxon>
        <taxon>Rhizophora</taxon>
    </lineage>
</organism>
<sequence>MKQQPKNVRKMIPCQWMVI</sequence>
<proteinExistence type="predicted"/>
<dbReference type="EMBL" id="GGEC01067172">
    <property type="protein sequence ID" value="MBX47656.1"/>
    <property type="molecule type" value="Transcribed_RNA"/>
</dbReference>